<reference evidence="2 3" key="1">
    <citation type="submission" date="2016-07" db="EMBL/GenBank/DDBJ databases">
        <title>Pervasive Adenine N6-methylation of Active Genes in Fungi.</title>
        <authorList>
            <consortium name="DOE Joint Genome Institute"/>
            <person name="Mondo S.J."/>
            <person name="Dannebaum R.O."/>
            <person name="Kuo R.C."/>
            <person name="Labutti K."/>
            <person name="Haridas S."/>
            <person name="Kuo A."/>
            <person name="Salamov A."/>
            <person name="Ahrendt S.R."/>
            <person name="Lipzen A."/>
            <person name="Sullivan W."/>
            <person name="Andreopoulos W.B."/>
            <person name="Clum A."/>
            <person name="Lindquist E."/>
            <person name="Daum C."/>
            <person name="Ramamoorthy G.K."/>
            <person name="Gryganskyi A."/>
            <person name="Culley D."/>
            <person name="Magnuson J.K."/>
            <person name="James T.Y."/>
            <person name="O'Malley M.A."/>
            <person name="Stajich J.E."/>
            <person name="Spatafora J.W."/>
            <person name="Visel A."/>
            <person name="Grigoriev I.V."/>
        </authorList>
    </citation>
    <scope>NUCLEOTIDE SEQUENCE [LARGE SCALE GENOMIC DNA]</scope>
    <source>
        <strain evidence="2 3">JEL800</strain>
    </source>
</reference>
<dbReference type="EMBL" id="MCGO01000040">
    <property type="protein sequence ID" value="ORY39434.1"/>
    <property type="molecule type" value="Genomic_DNA"/>
</dbReference>
<keyword evidence="1" id="KW-1133">Transmembrane helix</keyword>
<feature type="transmembrane region" description="Helical" evidence="1">
    <location>
        <begin position="31"/>
        <end position="56"/>
    </location>
</feature>
<feature type="transmembrane region" description="Helical" evidence="1">
    <location>
        <begin position="96"/>
        <end position="113"/>
    </location>
</feature>
<dbReference type="OrthoDB" id="2141379at2759"/>
<name>A0A1Y2BXN8_9FUNG</name>
<dbReference type="Proteomes" id="UP000193642">
    <property type="component" value="Unassembled WGS sequence"/>
</dbReference>
<protein>
    <recommendedName>
        <fullName evidence="4">MARVEL domain-containing protein</fullName>
    </recommendedName>
</protein>
<feature type="transmembrane region" description="Helical" evidence="1">
    <location>
        <begin position="120"/>
        <end position="143"/>
    </location>
</feature>
<evidence type="ECO:0000313" key="3">
    <source>
        <dbReference type="Proteomes" id="UP000193642"/>
    </source>
</evidence>
<accession>A0A1Y2BXN8</accession>
<feature type="transmembrane region" description="Helical" evidence="1">
    <location>
        <begin position="68"/>
        <end position="90"/>
    </location>
</feature>
<keyword evidence="1" id="KW-0812">Transmembrane</keyword>
<evidence type="ECO:0000256" key="1">
    <source>
        <dbReference type="SAM" id="Phobius"/>
    </source>
</evidence>
<keyword evidence="1" id="KW-0472">Membrane</keyword>
<organism evidence="2 3">
    <name type="scientific">Rhizoclosmatium globosum</name>
    <dbReference type="NCBI Taxonomy" id="329046"/>
    <lineage>
        <taxon>Eukaryota</taxon>
        <taxon>Fungi</taxon>
        <taxon>Fungi incertae sedis</taxon>
        <taxon>Chytridiomycota</taxon>
        <taxon>Chytridiomycota incertae sedis</taxon>
        <taxon>Chytridiomycetes</taxon>
        <taxon>Chytridiales</taxon>
        <taxon>Chytriomycetaceae</taxon>
        <taxon>Rhizoclosmatium</taxon>
    </lineage>
</organism>
<keyword evidence="3" id="KW-1185">Reference proteome</keyword>
<evidence type="ECO:0008006" key="4">
    <source>
        <dbReference type="Google" id="ProtNLM"/>
    </source>
</evidence>
<proteinExistence type="predicted"/>
<evidence type="ECO:0000313" key="2">
    <source>
        <dbReference type="EMBL" id="ORY39434.1"/>
    </source>
</evidence>
<sequence>MGNYFTKMPTAGELMKAKPVTPNPSVPEPTWWFGLSLRLVICIILGCYAIMGIVGLAQSVAFLYNPIFWFFLIFDLLGLVADLVGFYGVFRLVPEWMVAYGWALMVFLAVDVIRCVTWAILGSFVSAFVTLAFQVFFTVGMVLSMRSLRAYANACRGVAI</sequence>
<gene>
    <name evidence="2" type="ORF">BCR33DRAFT_414438</name>
</gene>
<dbReference type="AlphaFoldDB" id="A0A1Y2BXN8"/>
<comment type="caution">
    <text evidence="2">The sequence shown here is derived from an EMBL/GenBank/DDBJ whole genome shotgun (WGS) entry which is preliminary data.</text>
</comment>